<sequence length="153" mass="17175">MPRQPVEGSAGRHDRPNGHFADIITETVPRSPVRPGPRPSRQGLRPLRTPVSTSSMRNGKSENLTARFTSRWSLEDAMRQTLTEAMTARCFPLPNGMSAQRIELTNRRADGRRTLEGRMDGRTEGHLEGRMDGRTKDMWKVDGQTGSVTDGRY</sequence>
<dbReference type="Proteomes" id="UP000192578">
    <property type="component" value="Unassembled WGS sequence"/>
</dbReference>
<evidence type="ECO:0000256" key="1">
    <source>
        <dbReference type="SAM" id="MobiDB-lite"/>
    </source>
</evidence>
<reference evidence="3" key="1">
    <citation type="submission" date="2017-01" db="EMBL/GenBank/DDBJ databases">
        <title>Comparative genomics of anhydrobiosis in the tardigrade Hypsibius dujardini.</title>
        <authorList>
            <person name="Yoshida Y."/>
            <person name="Koutsovoulos G."/>
            <person name="Laetsch D."/>
            <person name="Stevens L."/>
            <person name="Kumar S."/>
            <person name="Horikawa D."/>
            <person name="Ishino K."/>
            <person name="Komine S."/>
            <person name="Tomita M."/>
            <person name="Blaxter M."/>
            <person name="Arakawa K."/>
        </authorList>
    </citation>
    <scope>NUCLEOTIDE SEQUENCE [LARGE SCALE GENOMIC DNA]</scope>
    <source>
        <strain evidence="3">Z151</strain>
    </source>
</reference>
<gene>
    <name evidence="2" type="ORF">BV898_11135</name>
</gene>
<organism evidence="2 3">
    <name type="scientific">Hypsibius exemplaris</name>
    <name type="common">Freshwater tardigrade</name>
    <dbReference type="NCBI Taxonomy" id="2072580"/>
    <lineage>
        <taxon>Eukaryota</taxon>
        <taxon>Metazoa</taxon>
        <taxon>Ecdysozoa</taxon>
        <taxon>Tardigrada</taxon>
        <taxon>Eutardigrada</taxon>
        <taxon>Parachela</taxon>
        <taxon>Hypsibioidea</taxon>
        <taxon>Hypsibiidae</taxon>
        <taxon>Hypsibius</taxon>
    </lineage>
</organism>
<name>A0A1W0WHE8_HYPEX</name>
<evidence type="ECO:0000313" key="2">
    <source>
        <dbReference type="EMBL" id="OQV14630.1"/>
    </source>
</evidence>
<feature type="compositionally biased region" description="Polar residues" evidence="1">
    <location>
        <begin position="50"/>
        <end position="64"/>
    </location>
</feature>
<dbReference type="AlphaFoldDB" id="A0A1W0WHE8"/>
<proteinExistence type="predicted"/>
<feature type="region of interest" description="Disordered" evidence="1">
    <location>
        <begin position="1"/>
        <end position="64"/>
    </location>
</feature>
<comment type="caution">
    <text evidence="2">The sequence shown here is derived from an EMBL/GenBank/DDBJ whole genome shotgun (WGS) entry which is preliminary data.</text>
</comment>
<dbReference type="EMBL" id="MTYJ01000101">
    <property type="protein sequence ID" value="OQV14630.1"/>
    <property type="molecule type" value="Genomic_DNA"/>
</dbReference>
<protein>
    <submittedName>
        <fullName evidence="2">Uncharacterized protein</fullName>
    </submittedName>
</protein>
<accession>A0A1W0WHE8</accession>
<evidence type="ECO:0000313" key="3">
    <source>
        <dbReference type="Proteomes" id="UP000192578"/>
    </source>
</evidence>
<keyword evidence="3" id="KW-1185">Reference proteome</keyword>